<dbReference type="GO" id="GO:0061775">
    <property type="term" value="F:cohesin loader activity"/>
    <property type="evidence" value="ECO:0007669"/>
    <property type="project" value="InterPro"/>
</dbReference>
<comment type="caution">
    <text evidence="12">The sequence shown here is derived from an EMBL/GenBank/DDBJ whole genome shotgun (WGS) entry which is preliminary data.</text>
</comment>
<feature type="region of interest" description="Disordered" evidence="10">
    <location>
        <begin position="1984"/>
        <end position="2025"/>
    </location>
</feature>
<organism evidence="12 13">
    <name type="scientific">Polysphondylium violaceum</name>
    <dbReference type="NCBI Taxonomy" id="133409"/>
    <lineage>
        <taxon>Eukaryota</taxon>
        <taxon>Amoebozoa</taxon>
        <taxon>Evosea</taxon>
        <taxon>Eumycetozoa</taxon>
        <taxon>Dictyostelia</taxon>
        <taxon>Dictyosteliales</taxon>
        <taxon>Dictyosteliaceae</taxon>
        <taxon>Polysphondylium</taxon>
    </lineage>
</organism>
<dbReference type="Proteomes" id="UP000695562">
    <property type="component" value="Unassembled WGS sequence"/>
</dbReference>
<dbReference type="InterPro" id="IPR026003">
    <property type="entry name" value="Cohesin_HEAT"/>
</dbReference>
<dbReference type="OrthoDB" id="418242at2759"/>
<accession>A0A8J4PQY8</accession>
<dbReference type="GO" id="GO:1990414">
    <property type="term" value="P:replication-born double-strand break repair via sister chromatid exchange"/>
    <property type="evidence" value="ECO:0007669"/>
    <property type="project" value="TreeGrafter"/>
</dbReference>
<dbReference type="InterPro" id="IPR024986">
    <property type="entry name" value="Nipped-B_C"/>
</dbReference>
<protein>
    <recommendedName>
        <fullName evidence="9">Sister chromatid cohesion protein</fullName>
    </recommendedName>
</protein>
<comment type="subcellular location">
    <subcellularLocation>
        <location evidence="1 9">Nucleus</location>
    </subcellularLocation>
</comment>
<feature type="compositionally biased region" description="Acidic residues" evidence="10">
    <location>
        <begin position="1589"/>
        <end position="1609"/>
    </location>
</feature>
<keyword evidence="6" id="KW-0862">Zinc</keyword>
<evidence type="ECO:0000256" key="6">
    <source>
        <dbReference type="ARBA" id="ARBA00022833"/>
    </source>
</evidence>
<dbReference type="InterPro" id="IPR011989">
    <property type="entry name" value="ARM-like"/>
</dbReference>
<dbReference type="GO" id="GO:0071169">
    <property type="term" value="P:establishment of protein localization to chromatin"/>
    <property type="evidence" value="ECO:0007669"/>
    <property type="project" value="TreeGrafter"/>
</dbReference>
<keyword evidence="4 9" id="KW-0677">Repeat</keyword>
<dbReference type="InterPro" id="IPR011011">
    <property type="entry name" value="Znf_FYVE_PHD"/>
</dbReference>
<dbReference type="PANTHER" id="PTHR21704:SF18">
    <property type="entry name" value="NIPPED-B-LIKE PROTEIN"/>
    <property type="match status" value="1"/>
</dbReference>
<dbReference type="GO" id="GO:0090694">
    <property type="term" value="C:Scc2-Scc4 cohesin loading complex"/>
    <property type="evidence" value="ECO:0007669"/>
    <property type="project" value="TreeGrafter"/>
</dbReference>
<feature type="compositionally biased region" description="Acidic residues" evidence="10">
    <location>
        <begin position="514"/>
        <end position="538"/>
    </location>
</feature>
<feature type="region of interest" description="Disordered" evidence="10">
    <location>
        <begin position="265"/>
        <end position="323"/>
    </location>
</feature>
<evidence type="ECO:0000256" key="3">
    <source>
        <dbReference type="ARBA" id="ARBA00022723"/>
    </source>
</evidence>
<proteinExistence type="inferred from homology"/>
<feature type="compositionally biased region" description="Basic residues" evidence="10">
    <location>
        <begin position="1575"/>
        <end position="1585"/>
    </location>
</feature>
<feature type="region of interest" description="Disordered" evidence="10">
    <location>
        <begin position="1568"/>
        <end position="1619"/>
    </location>
</feature>
<feature type="region of interest" description="Disordered" evidence="10">
    <location>
        <begin position="916"/>
        <end position="952"/>
    </location>
</feature>
<dbReference type="PROSITE" id="PS01359">
    <property type="entry name" value="ZF_PHD_1"/>
    <property type="match status" value="1"/>
</dbReference>
<feature type="domain" description="Sister chromatid cohesion C-terminal" evidence="11">
    <location>
        <begin position="1630"/>
        <end position="1803"/>
    </location>
</feature>
<dbReference type="GO" id="GO:0034087">
    <property type="term" value="P:establishment of mitotic sister chromatid cohesion"/>
    <property type="evidence" value="ECO:0007669"/>
    <property type="project" value="TreeGrafter"/>
</dbReference>
<evidence type="ECO:0000256" key="7">
    <source>
        <dbReference type="ARBA" id="ARBA00023242"/>
    </source>
</evidence>
<dbReference type="InterPro" id="IPR019786">
    <property type="entry name" value="Zinc_finger_PHD-type_CS"/>
</dbReference>
<dbReference type="InterPro" id="IPR016024">
    <property type="entry name" value="ARM-type_fold"/>
</dbReference>
<dbReference type="GO" id="GO:0003682">
    <property type="term" value="F:chromatin binding"/>
    <property type="evidence" value="ECO:0007669"/>
    <property type="project" value="TreeGrafter"/>
</dbReference>
<reference evidence="12" key="1">
    <citation type="submission" date="2020-01" db="EMBL/GenBank/DDBJ databases">
        <title>Development of genomics and gene disruption for Polysphondylium violaceum indicates a role for the polyketide synthase stlB in stalk morphogenesis.</title>
        <authorList>
            <person name="Narita B."/>
            <person name="Kawabe Y."/>
            <person name="Kin K."/>
            <person name="Saito T."/>
            <person name="Gibbs R."/>
            <person name="Kuspa A."/>
            <person name="Muzny D."/>
            <person name="Queller D."/>
            <person name="Richards S."/>
            <person name="Strassman J."/>
            <person name="Sucgang R."/>
            <person name="Worley K."/>
            <person name="Schaap P."/>
        </authorList>
    </citation>
    <scope>NUCLEOTIDE SEQUENCE</scope>
    <source>
        <strain evidence="12">QSvi11</strain>
    </source>
</reference>
<dbReference type="PANTHER" id="PTHR21704">
    <property type="entry name" value="NIPPED-B-LIKE PROTEIN DELANGIN SCC2-RELATED"/>
    <property type="match status" value="1"/>
</dbReference>
<evidence type="ECO:0000256" key="10">
    <source>
        <dbReference type="SAM" id="MobiDB-lite"/>
    </source>
</evidence>
<dbReference type="InterPro" id="IPR013083">
    <property type="entry name" value="Znf_RING/FYVE/PHD"/>
</dbReference>
<dbReference type="GO" id="GO:0140588">
    <property type="term" value="P:chromatin looping"/>
    <property type="evidence" value="ECO:0007669"/>
    <property type="project" value="InterPro"/>
</dbReference>
<dbReference type="SUPFAM" id="SSF48371">
    <property type="entry name" value="ARM repeat"/>
    <property type="match status" value="1"/>
</dbReference>
<keyword evidence="13" id="KW-1185">Reference proteome</keyword>
<feature type="region of interest" description="Disordered" evidence="10">
    <location>
        <begin position="1852"/>
        <end position="1873"/>
    </location>
</feature>
<keyword evidence="7 9" id="KW-0539">Nucleus</keyword>
<feature type="compositionally biased region" description="Acidic residues" evidence="10">
    <location>
        <begin position="495"/>
        <end position="506"/>
    </location>
</feature>
<gene>
    <name evidence="12" type="ORF">CYY_007442</name>
</gene>
<dbReference type="GO" id="GO:0008270">
    <property type="term" value="F:zinc ion binding"/>
    <property type="evidence" value="ECO:0007669"/>
    <property type="project" value="UniProtKB-KW"/>
</dbReference>
<dbReference type="SUPFAM" id="SSF57903">
    <property type="entry name" value="FYVE/PHD zinc finger"/>
    <property type="match status" value="1"/>
</dbReference>
<dbReference type="Pfam" id="PF12830">
    <property type="entry name" value="Nipped-B_C"/>
    <property type="match status" value="1"/>
</dbReference>
<evidence type="ECO:0000256" key="2">
    <source>
        <dbReference type="ARBA" id="ARBA00009252"/>
    </source>
</evidence>
<evidence type="ECO:0000259" key="11">
    <source>
        <dbReference type="Pfam" id="PF12830"/>
    </source>
</evidence>
<keyword evidence="3" id="KW-0479">Metal-binding</keyword>
<comment type="similarity">
    <text evidence="2 9">Belongs to the SCC2/Nipped-B family.</text>
</comment>
<dbReference type="GO" id="GO:0010468">
    <property type="term" value="P:regulation of gene expression"/>
    <property type="evidence" value="ECO:0007669"/>
    <property type="project" value="InterPro"/>
</dbReference>
<dbReference type="Gene3D" id="3.30.40.10">
    <property type="entry name" value="Zinc/RING finger domain, C3HC4 (zinc finger)"/>
    <property type="match status" value="1"/>
</dbReference>
<evidence type="ECO:0000313" key="12">
    <source>
        <dbReference type="EMBL" id="KAF2071240.1"/>
    </source>
</evidence>
<sequence>MDNQYLYSYNNNNNNNNSNNNNLNFNDENINTINNNNYNSNHSNHMANDRYKNMPPPPPPQHTMINSHYYQYNNHSNSSNGSNVNIPFGWISNMTQLSDPINEVPLPIIRQDSSLYLIDSSNLTTTVNLLNSVNNNNNTMESSRDGFDANSSKTLLDSINQMIDNTNVSNIRIRADLPKNQAEQSPLLRNIYQHVPAIIDKDYQTILPQQLLDTMTNIINNQSTSATTTNANDSQFISDSNIFEVMEERENNFIIPYKSHLDIFPQQQQHHQEDHQQPQDIKSATASTKSTTTTIKPPREKKERKRKKKQTDEEEQQAGESNETPIQKIFNEILELFEKIKLDLRKNIYNTGLIENLGKELLSCSKLGLLKDIPIEKYAHIIQFLIKFSREGLNTSLSYNSKDKNFALYYQRVEFSLECSLLAFTILTLPEIGNEIVQLLEDQLGEIFTSIKYNVFENIIGVLDPSFKTFKATEEKKQSTATSTTTKKKRKSIDTELDDSEDEVVDEEKQKDGQEDDDDESDMDNQQDDDDDDDDDDDGGVKKRSASKKKSIIKKKSLFSSKKEENKYTNLCNKVSEIFERISCVFESGKVSLQESFIEMVLDGSLPSLFVDGLTFVQLSCIKMVRGAFSMYPKFRQTIVDEILANLSKPILGANNKKIPKHYKVTKDRSIQILSALLIQMVQSAATLPHLDSVAATSNSTDTQDSTSNSTNKFSLSECQKYATCIILFFIEKCSEKTEEGEWKTLLENFIQDLLTVLNLPEWPAASLILRLFGATAMHIVSQQKVENNFRMISIDLLGNILTKLKQEIANARLEDSLLLLNSLDTPIAATTSSTSLTQPTKVKCVCKKYCADSFTVKCDHCDELFHDLCAPSYTADHQGGAGASNTMHQWTCITCRVKTQIGDYSNSAKVTYISNDTGPSVPTLPKHLSEKKKRRKSEEGNGGSTSPASTPLVVHEKDVYQQIILNYLSTKCSTEVWVNSSKQFLIGSWNDSNVQQQQQQQQQHEIVRRHLISQWNNNQVNSKHFICTDDEAIKVFRKLAVRGSVFLIINNLLHHLLSILFDQSIKARAKAMKAFSTIVEADPSVLADEQVHRAIRNRFIDESISVREHTVELIGKYVLIKPELTWRYIDLICDRISDKGISVRKRVVKTLHDICLAQPNHPKIPEICKVLVTRITDDDAIRDLALKTFQDLWFSDTKLESAAGGGDQHPTDGAESKQELTKVRQIIEVSKYLDNDAWIVDLINKMINKDTAIGVAKKDSKKKLEKEQNEINSMCSKICSTLIEMIVSMEEKRVPKNNAQYIGIFKTLYIFCKVKPSFLVPFARFIHPYLKPANLDQPIPADEVTIYVIAAHILEKVVPLIENNDKAFISTVESDLLTLINRQGSPALIHVCIKTLCTLIQECSLNYGLVETLLAQCIVVVQSPQGKTKGDIVRCLFSIGLLIRYFNFEQRGFTTTTNTVIQPGQVVNHITPLIIRIFNYIKDPDIISKSLESVGNIIISSPVILNKDYIKEIISKAFNIGSSTSNTSSTSSTSNMVIQNQESLIRETIIKVFYDLLEKEFKSYQKDKPAVKKNEKKPKKPKKRKESDDDDDDDDDDDNDNSEDEDQDTEKKPIVSMQVDQNSESLVTAVQKYFPSMIKFLLDTNEMVRSGTISTIELIIKQGILNPLDSVPFIIALLTDPNPKISDKAYSTLLILNQKHTSSLFKRITECVQLTFRFHKSLDTKPPHHSVTRGISKFYSLFKSSKSNRTTFLNTLLSNFDTIKDYKYKELSYFKFIFEILACIPYANMDEIIVVINVIDKIVSLNANFIQSILQTYLIKATNASNNSSSTAPPTATIIDVVSETNIETETVKPVTRRGRKPAVSKTTTTTTTTEEQPIDLEEVYKNFIMIIVLILLLQLKQFLLKTYSINKEKMKSYLDSETKDSDKLTITYQDSINLTENTYPFLSLPLDQDLRSNLLVQKNLFSQLKTLLKEDDMDEFSIKTKKDTESKKRKPRAKPAAKPSAKSAPRRKKSKVSSSEESE</sequence>
<feature type="compositionally biased region" description="Low complexity" evidence="10">
    <location>
        <begin position="278"/>
        <end position="296"/>
    </location>
</feature>
<evidence type="ECO:0000256" key="4">
    <source>
        <dbReference type="ARBA" id="ARBA00022737"/>
    </source>
</evidence>
<keyword evidence="8 9" id="KW-0131">Cell cycle</keyword>
<name>A0A8J4PQY8_9MYCE</name>
<evidence type="ECO:0000256" key="8">
    <source>
        <dbReference type="ARBA" id="ARBA00023306"/>
    </source>
</evidence>
<keyword evidence="5" id="KW-0863">Zinc-finger</keyword>
<feature type="region of interest" description="Disordered" evidence="10">
    <location>
        <begin position="474"/>
        <end position="548"/>
    </location>
</feature>
<dbReference type="EMBL" id="AJWJ01000397">
    <property type="protein sequence ID" value="KAF2071240.1"/>
    <property type="molecule type" value="Genomic_DNA"/>
</dbReference>
<dbReference type="CDD" id="cd23958">
    <property type="entry name" value="SCC2"/>
    <property type="match status" value="1"/>
</dbReference>
<dbReference type="Gene3D" id="1.25.10.10">
    <property type="entry name" value="Leucine-rich Repeat Variant"/>
    <property type="match status" value="1"/>
</dbReference>
<evidence type="ECO:0000313" key="13">
    <source>
        <dbReference type="Proteomes" id="UP000695562"/>
    </source>
</evidence>
<evidence type="ECO:0000256" key="9">
    <source>
        <dbReference type="RuleBase" id="RU364107"/>
    </source>
</evidence>
<evidence type="ECO:0000256" key="1">
    <source>
        <dbReference type="ARBA" id="ARBA00004123"/>
    </source>
</evidence>
<dbReference type="Pfam" id="PF12765">
    <property type="entry name" value="Cohesin_HEAT"/>
    <property type="match status" value="1"/>
</dbReference>
<dbReference type="InterPro" id="IPR033031">
    <property type="entry name" value="Scc2/Nipped-B"/>
</dbReference>
<evidence type="ECO:0000256" key="5">
    <source>
        <dbReference type="ARBA" id="ARBA00022771"/>
    </source>
</evidence>
<feature type="region of interest" description="Disordered" evidence="10">
    <location>
        <begin position="10"/>
        <end position="50"/>
    </location>
</feature>
<feature type="compositionally biased region" description="Low complexity" evidence="10">
    <location>
        <begin position="10"/>
        <end position="44"/>
    </location>
</feature>